<dbReference type="OMA" id="NIRMRFD"/>
<dbReference type="OrthoDB" id="10254794at2759"/>
<evidence type="ECO:0000256" key="5">
    <source>
        <dbReference type="SAM" id="MobiDB-lite"/>
    </source>
</evidence>
<dbReference type="Pfam" id="PF13870">
    <property type="entry name" value="CCDC113_CCDC96_CC"/>
    <property type="match status" value="1"/>
</dbReference>
<evidence type="ECO:0000256" key="2">
    <source>
        <dbReference type="ARBA" id="ARBA00023054"/>
    </source>
</evidence>
<feature type="region of interest" description="Disordered" evidence="5">
    <location>
        <begin position="151"/>
        <end position="197"/>
    </location>
</feature>
<feature type="coiled-coil region" evidence="4">
    <location>
        <begin position="660"/>
        <end position="687"/>
    </location>
</feature>
<keyword evidence="8" id="KW-1185">Reference proteome</keyword>
<gene>
    <name evidence="7" type="primary">Dyak\GE18528</name>
    <name evidence="7" type="synonym">dyak_GLEANR_2316</name>
    <name evidence="7" type="synonym">GE18528</name>
    <name evidence="7" type="ORF">Dyak_GE18528</name>
</gene>
<dbReference type="InterPro" id="IPR051885">
    <property type="entry name" value="CC_CF"/>
</dbReference>
<evidence type="ECO:0000256" key="4">
    <source>
        <dbReference type="SAM" id="Coils"/>
    </source>
</evidence>
<comment type="subcellular location">
    <subcellularLocation>
        <location evidence="1">Cell projection</location>
        <location evidence="1">Cilium</location>
    </subcellularLocation>
</comment>
<keyword evidence="2 4" id="KW-0175">Coiled coil</keyword>
<dbReference type="GO" id="GO:0036064">
    <property type="term" value="C:ciliary basal body"/>
    <property type="evidence" value="ECO:0007669"/>
    <property type="project" value="TreeGrafter"/>
</dbReference>
<dbReference type="PhylomeDB" id="B4P1H2"/>
<feature type="compositionally biased region" description="Basic and acidic residues" evidence="5">
    <location>
        <begin position="171"/>
        <end position="188"/>
    </location>
</feature>
<feature type="region of interest" description="Disordered" evidence="5">
    <location>
        <begin position="28"/>
        <end position="54"/>
    </location>
</feature>
<evidence type="ECO:0000313" key="8">
    <source>
        <dbReference type="Proteomes" id="UP000002282"/>
    </source>
</evidence>
<dbReference type="GO" id="GO:0005930">
    <property type="term" value="C:axoneme"/>
    <property type="evidence" value="ECO:0007669"/>
    <property type="project" value="TreeGrafter"/>
</dbReference>
<feature type="compositionally biased region" description="Low complexity" evidence="5">
    <location>
        <begin position="239"/>
        <end position="268"/>
    </location>
</feature>
<sequence>MAKPGRTFFSFIKGKRAPKKMLYLREKKDRSVVNDENAKQEETSGGSHITSAKPIVGTVSTRSYSTDSDEHMPSNVASLWSTSVPIRFSQRKMPNKWTKSIGKKNSAFSISSAASKKSRGTIKKKVSKINEEPLHIYKLKRLDAIDEAQNSNLDITSSTESEEEVQSDQSEGDKMEPDDGNTTEREDQTSASSDSNIRMRFDILEALRDIPDCDELVATRSMDQNWGIDERNVEKQQEQQEQQKQGLELEKSQIPLSRSSLASSAESLMPNESTNEALPPKNNAAVLSPSTISPSELESDDESDWGPQEMPHKSSHVPTFRDMSSKSWSSASGPKPIHSTFSVDQLVQGYLDGLIGKVVDIFDKTDYLRTKNLDKSKLLHRLFRELDDYQWERYDNDLLTKRLTEHHLRRFKYSLVTANPSSSIEETHRRRYLDALNELDHWLHRKVQAEEIHLAEKERLLVELERMQLEDNEKLEKMEEIFRNTIFRDSQPSEHLRLVTETALQQMRKKRDVMSATRLILIIKQHNNSYIKQKLDEIEANTGEVKLTTYLSAEHDVHQMVTALNNKNAELHRMYMLVKTKVHSISHLKCRRKLLNRTFRVAKNELRKKEKHHLELRDKVYTCNLIHNKLLDQIKEVRRKGGIMCYPKLLADFDRTEKFIAIKQESVEELRAQHDNLQKKIAIIELKILESKMSASIAISK</sequence>
<reference evidence="7 8" key="1">
    <citation type="journal article" date="2007" name="Nature">
        <title>Evolution of genes and genomes on the Drosophila phylogeny.</title>
        <authorList>
            <consortium name="Drosophila 12 Genomes Consortium"/>
            <person name="Clark A.G."/>
            <person name="Eisen M.B."/>
            <person name="Smith D.R."/>
            <person name="Bergman C.M."/>
            <person name="Oliver B."/>
            <person name="Markow T.A."/>
            <person name="Kaufman T.C."/>
            <person name="Kellis M."/>
            <person name="Gelbart W."/>
            <person name="Iyer V.N."/>
            <person name="Pollard D.A."/>
            <person name="Sackton T.B."/>
            <person name="Larracuente A.M."/>
            <person name="Singh N.D."/>
            <person name="Abad J.P."/>
            <person name="Abt D.N."/>
            <person name="Adryan B."/>
            <person name="Aguade M."/>
            <person name="Akashi H."/>
            <person name="Anderson W.W."/>
            <person name="Aquadro C.F."/>
            <person name="Ardell D.H."/>
            <person name="Arguello R."/>
            <person name="Artieri C.G."/>
            <person name="Barbash D.A."/>
            <person name="Barker D."/>
            <person name="Barsanti P."/>
            <person name="Batterham P."/>
            <person name="Batzoglou S."/>
            <person name="Begun D."/>
            <person name="Bhutkar A."/>
            <person name="Blanco E."/>
            <person name="Bosak S.A."/>
            <person name="Bradley R.K."/>
            <person name="Brand A.D."/>
            <person name="Brent M.R."/>
            <person name="Brooks A.N."/>
            <person name="Brown R.H."/>
            <person name="Butlin R.K."/>
            <person name="Caggese C."/>
            <person name="Calvi B.R."/>
            <person name="Bernardo de Carvalho A."/>
            <person name="Caspi A."/>
            <person name="Castrezana S."/>
            <person name="Celniker S.E."/>
            <person name="Chang J.L."/>
            <person name="Chapple C."/>
            <person name="Chatterji S."/>
            <person name="Chinwalla A."/>
            <person name="Civetta A."/>
            <person name="Clifton S.W."/>
            <person name="Comeron J.M."/>
            <person name="Costello J.C."/>
            <person name="Coyne J.A."/>
            <person name="Daub J."/>
            <person name="David R.G."/>
            <person name="Delcher A.L."/>
            <person name="Delehaunty K."/>
            <person name="Do C.B."/>
            <person name="Ebling H."/>
            <person name="Edwards K."/>
            <person name="Eickbush T."/>
            <person name="Evans J.D."/>
            <person name="Filipski A."/>
            <person name="Findeiss S."/>
            <person name="Freyhult E."/>
            <person name="Fulton L."/>
            <person name="Fulton R."/>
            <person name="Garcia A.C."/>
            <person name="Gardiner A."/>
            <person name="Garfield D.A."/>
            <person name="Garvin B.E."/>
            <person name="Gibson G."/>
            <person name="Gilbert D."/>
            <person name="Gnerre S."/>
            <person name="Godfrey J."/>
            <person name="Good R."/>
            <person name="Gotea V."/>
            <person name="Gravely B."/>
            <person name="Greenberg A.J."/>
            <person name="Griffiths-Jones S."/>
            <person name="Gross S."/>
            <person name="Guigo R."/>
            <person name="Gustafson E.A."/>
            <person name="Haerty W."/>
            <person name="Hahn M.W."/>
            <person name="Halligan D.L."/>
            <person name="Halpern A.L."/>
            <person name="Halter G.M."/>
            <person name="Han M.V."/>
            <person name="Heger A."/>
            <person name="Hillier L."/>
            <person name="Hinrichs A.S."/>
            <person name="Holmes I."/>
            <person name="Hoskins R.A."/>
            <person name="Hubisz M.J."/>
            <person name="Hultmark D."/>
            <person name="Huntley M.A."/>
            <person name="Jaffe D.B."/>
            <person name="Jagadeeshan S."/>
            <person name="Jeck W.R."/>
            <person name="Johnson J."/>
            <person name="Jones C.D."/>
            <person name="Jordan W.C."/>
            <person name="Karpen G.H."/>
            <person name="Kataoka E."/>
            <person name="Keightley P.D."/>
            <person name="Kheradpour P."/>
            <person name="Kirkness E.F."/>
            <person name="Koerich L.B."/>
            <person name="Kristiansen K."/>
            <person name="Kudrna D."/>
            <person name="Kulathinal R.J."/>
            <person name="Kumar S."/>
            <person name="Kwok R."/>
            <person name="Lander E."/>
            <person name="Langley C.H."/>
            <person name="Lapoint R."/>
            <person name="Lazzaro B.P."/>
            <person name="Lee S.J."/>
            <person name="Levesque L."/>
            <person name="Li R."/>
            <person name="Lin C.F."/>
            <person name="Lin M.F."/>
            <person name="Lindblad-Toh K."/>
            <person name="Llopart A."/>
            <person name="Long M."/>
            <person name="Low L."/>
            <person name="Lozovsky E."/>
            <person name="Lu J."/>
            <person name="Luo M."/>
            <person name="Machado C.A."/>
            <person name="Makalowski W."/>
            <person name="Marzo M."/>
            <person name="Matsuda M."/>
            <person name="Matzkin L."/>
            <person name="McAllister B."/>
            <person name="McBride C.S."/>
            <person name="McKernan B."/>
            <person name="McKernan K."/>
            <person name="Mendez-Lago M."/>
            <person name="Minx P."/>
            <person name="Mollenhauer M.U."/>
            <person name="Montooth K."/>
            <person name="Mount S.M."/>
            <person name="Mu X."/>
            <person name="Myers E."/>
            <person name="Negre B."/>
            <person name="Newfeld S."/>
            <person name="Nielsen R."/>
            <person name="Noor M.A."/>
            <person name="O'Grady P."/>
            <person name="Pachter L."/>
            <person name="Papaceit M."/>
            <person name="Parisi M.J."/>
            <person name="Parisi M."/>
            <person name="Parts L."/>
            <person name="Pedersen J.S."/>
            <person name="Pesole G."/>
            <person name="Phillippy A.M."/>
            <person name="Ponting C.P."/>
            <person name="Pop M."/>
            <person name="Porcelli D."/>
            <person name="Powell J.R."/>
            <person name="Prohaska S."/>
            <person name="Pruitt K."/>
            <person name="Puig M."/>
            <person name="Quesneville H."/>
            <person name="Ram K.R."/>
            <person name="Rand D."/>
            <person name="Rasmussen M.D."/>
            <person name="Reed L.K."/>
            <person name="Reenan R."/>
            <person name="Reily A."/>
            <person name="Remington K.A."/>
            <person name="Rieger T.T."/>
            <person name="Ritchie M.G."/>
            <person name="Robin C."/>
            <person name="Rogers Y.H."/>
            <person name="Rohde C."/>
            <person name="Rozas J."/>
            <person name="Rubenfield M.J."/>
            <person name="Ruiz A."/>
            <person name="Russo S."/>
            <person name="Salzberg S.L."/>
            <person name="Sanchez-Gracia A."/>
            <person name="Saranga D.J."/>
            <person name="Sato H."/>
            <person name="Schaeffer S.W."/>
            <person name="Schatz M.C."/>
            <person name="Schlenke T."/>
            <person name="Schwartz R."/>
            <person name="Segarra C."/>
            <person name="Singh R.S."/>
            <person name="Sirot L."/>
            <person name="Sirota M."/>
            <person name="Sisneros N.B."/>
            <person name="Smith C.D."/>
            <person name="Smith T.F."/>
            <person name="Spieth J."/>
            <person name="Stage D.E."/>
            <person name="Stark A."/>
            <person name="Stephan W."/>
            <person name="Strausberg R.L."/>
            <person name="Strempel S."/>
            <person name="Sturgill D."/>
            <person name="Sutton G."/>
            <person name="Sutton G.G."/>
            <person name="Tao W."/>
            <person name="Teichmann S."/>
            <person name="Tobari Y.N."/>
            <person name="Tomimura Y."/>
            <person name="Tsolas J.M."/>
            <person name="Valente V.L."/>
            <person name="Venter E."/>
            <person name="Venter J.C."/>
            <person name="Vicario S."/>
            <person name="Vieira F.G."/>
            <person name="Vilella A.J."/>
            <person name="Villasante A."/>
            <person name="Walenz B."/>
            <person name="Wang J."/>
            <person name="Wasserman M."/>
            <person name="Watts T."/>
            <person name="Wilson D."/>
            <person name="Wilson R.K."/>
            <person name="Wing R.A."/>
            <person name="Wolfner M.F."/>
            <person name="Wong A."/>
            <person name="Wong G.K."/>
            <person name="Wu C.I."/>
            <person name="Wu G."/>
            <person name="Yamamoto D."/>
            <person name="Yang H.P."/>
            <person name="Yang S.P."/>
            <person name="Yorke J.A."/>
            <person name="Yoshida K."/>
            <person name="Zdobnov E."/>
            <person name="Zhang P."/>
            <person name="Zhang Y."/>
            <person name="Zimin A.V."/>
            <person name="Baldwin J."/>
            <person name="Abdouelleil A."/>
            <person name="Abdulkadir J."/>
            <person name="Abebe A."/>
            <person name="Abera B."/>
            <person name="Abreu J."/>
            <person name="Acer S.C."/>
            <person name="Aftuck L."/>
            <person name="Alexander A."/>
            <person name="An P."/>
            <person name="Anderson E."/>
            <person name="Anderson S."/>
            <person name="Arachi H."/>
            <person name="Azer M."/>
            <person name="Bachantsang P."/>
            <person name="Barry A."/>
            <person name="Bayul T."/>
            <person name="Berlin A."/>
            <person name="Bessette D."/>
            <person name="Bloom T."/>
            <person name="Blye J."/>
            <person name="Boguslavskiy L."/>
            <person name="Bonnet C."/>
            <person name="Boukhgalter B."/>
            <person name="Bourzgui I."/>
            <person name="Brown A."/>
            <person name="Cahill P."/>
            <person name="Channer S."/>
            <person name="Cheshatsang Y."/>
            <person name="Chuda L."/>
            <person name="Citroen M."/>
            <person name="Collymore A."/>
            <person name="Cooke P."/>
            <person name="Costello M."/>
            <person name="D'Aco K."/>
            <person name="Daza R."/>
            <person name="De Haan G."/>
            <person name="DeGray S."/>
            <person name="DeMaso C."/>
            <person name="Dhargay N."/>
            <person name="Dooley K."/>
            <person name="Dooley E."/>
            <person name="Doricent M."/>
            <person name="Dorje P."/>
            <person name="Dorjee K."/>
            <person name="Dupes A."/>
            <person name="Elong R."/>
            <person name="Falk J."/>
            <person name="Farina A."/>
            <person name="Faro S."/>
            <person name="Ferguson D."/>
            <person name="Fisher S."/>
            <person name="Foley C.D."/>
            <person name="Franke A."/>
            <person name="Friedrich D."/>
            <person name="Gadbois L."/>
            <person name="Gearin G."/>
            <person name="Gearin C.R."/>
            <person name="Giannoukos G."/>
            <person name="Goode T."/>
            <person name="Graham J."/>
            <person name="Grandbois E."/>
            <person name="Grewal S."/>
            <person name="Gyaltsen K."/>
            <person name="Hafez N."/>
            <person name="Hagos B."/>
            <person name="Hall J."/>
            <person name="Henson C."/>
            <person name="Hollinger A."/>
            <person name="Honan T."/>
            <person name="Huard M.D."/>
            <person name="Hughes L."/>
            <person name="Hurhula B."/>
            <person name="Husby M.E."/>
            <person name="Kamat A."/>
            <person name="Kanga B."/>
            <person name="Kashin S."/>
            <person name="Khazanovich D."/>
            <person name="Kisner P."/>
            <person name="Lance K."/>
            <person name="Lara M."/>
            <person name="Lee W."/>
            <person name="Lennon N."/>
            <person name="Letendre F."/>
            <person name="LeVine R."/>
            <person name="Lipovsky A."/>
            <person name="Liu X."/>
            <person name="Liu J."/>
            <person name="Liu S."/>
            <person name="Lokyitsang T."/>
            <person name="Lokyitsang Y."/>
            <person name="Lubonja R."/>
            <person name="Lui A."/>
            <person name="MacDonald P."/>
            <person name="Magnisalis V."/>
            <person name="Maru K."/>
            <person name="Matthews C."/>
            <person name="McCusker W."/>
            <person name="McDonough S."/>
            <person name="Mehta T."/>
            <person name="Meldrim J."/>
            <person name="Meneus L."/>
            <person name="Mihai O."/>
            <person name="Mihalev A."/>
            <person name="Mihova T."/>
            <person name="Mittelman R."/>
            <person name="Mlenga V."/>
            <person name="Montmayeur A."/>
            <person name="Mulrain L."/>
            <person name="Navidi A."/>
            <person name="Naylor J."/>
            <person name="Negash T."/>
            <person name="Nguyen T."/>
            <person name="Nguyen N."/>
            <person name="Nicol R."/>
            <person name="Norbu C."/>
            <person name="Norbu N."/>
            <person name="Novod N."/>
            <person name="O'Neill B."/>
            <person name="Osman S."/>
            <person name="Markiewicz E."/>
            <person name="Oyono O.L."/>
            <person name="Patti C."/>
            <person name="Phunkhang P."/>
            <person name="Pierre F."/>
            <person name="Priest M."/>
            <person name="Raghuraman S."/>
            <person name="Rege F."/>
            <person name="Reyes R."/>
            <person name="Rise C."/>
            <person name="Rogov P."/>
            <person name="Ross K."/>
            <person name="Ryan E."/>
            <person name="Settipalli S."/>
            <person name="Shea T."/>
            <person name="Sherpa N."/>
            <person name="Shi L."/>
            <person name="Shih D."/>
            <person name="Sparrow T."/>
            <person name="Spaulding J."/>
            <person name="Stalker J."/>
            <person name="Stange-Thomann N."/>
            <person name="Stavropoulos S."/>
            <person name="Stone C."/>
            <person name="Strader C."/>
            <person name="Tesfaye S."/>
            <person name="Thomson T."/>
            <person name="Thoulutsang Y."/>
            <person name="Thoulutsang D."/>
            <person name="Topham K."/>
            <person name="Topping I."/>
            <person name="Tsamla T."/>
            <person name="Vassiliev H."/>
            <person name="Vo A."/>
            <person name="Wangchuk T."/>
            <person name="Wangdi T."/>
            <person name="Weiand M."/>
            <person name="Wilkinson J."/>
            <person name="Wilson A."/>
            <person name="Yadav S."/>
            <person name="Young G."/>
            <person name="Yu Q."/>
            <person name="Zembek L."/>
            <person name="Zhong D."/>
            <person name="Zimmer A."/>
            <person name="Zwirko Z."/>
            <person name="Jaffe D.B."/>
            <person name="Alvarez P."/>
            <person name="Brockman W."/>
            <person name="Butler J."/>
            <person name="Chin C."/>
            <person name="Gnerre S."/>
            <person name="Grabherr M."/>
            <person name="Kleber M."/>
            <person name="Mauceli E."/>
            <person name="MacCallum I."/>
        </authorList>
    </citation>
    <scope>NUCLEOTIDE SEQUENCE [LARGE SCALE GENOMIC DNA]</scope>
    <source>
        <strain evidence="8">Tai18E2 / Tucson 14021-0261.01</strain>
    </source>
</reference>
<evidence type="ECO:0000256" key="3">
    <source>
        <dbReference type="ARBA" id="ARBA00023273"/>
    </source>
</evidence>
<dbReference type="AlphaFoldDB" id="B4P1H2"/>
<dbReference type="EMBL" id="CM000157">
    <property type="protein sequence ID" value="EDW88079.1"/>
    <property type="molecule type" value="Genomic_DNA"/>
</dbReference>
<name>B4P1H2_DROYA</name>
<reference evidence="7 8" key="2">
    <citation type="journal article" date="2007" name="PLoS Biol.">
        <title>Principles of genome evolution in the Drosophila melanogaster species group.</title>
        <authorList>
            <person name="Ranz J.M."/>
            <person name="Maurin D."/>
            <person name="Chan Y.S."/>
            <person name="von Grotthuss M."/>
            <person name="Hillier L.W."/>
            <person name="Roote J."/>
            <person name="Ashburner M."/>
            <person name="Bergman C.M."/>
        </authorList>
    </citation>
    <scope>NUCLEOTIDE SEQUENCE [LARGE SCALE GENOMIC DNA]</scope>
    <source>
        <strain evidence="8">Tai18E2 / Tucson 14021-0261.01</strain>
    </source>
</reference>
<evidence type="ECO:0000313" key="7">
    <source>
        <dbReference type="EMBL" id="EDW88079.1"/>
    </source>
</evidence>
<feature type="region of interest" description="Disordered" evidence="5">
    <location>
        <begin position="233"/>
        <end position="334"/>
    </location>
</feature>
<keyword evidence="3" id="KW-0966">Cell projection</keyword>
<dbReference type="Proteomes" id="UP000002282">
    <property type="component" value="Chromosome 2L"/>
</dbReference>
<dbReference type="PANTHER" id="PTHR15654">
    <property type="entry name" value="COILED-COIL DOMAIN-CONTAINING PROTEIN 113-RELATED"/>
    <property type="match status" value="1"/>
</dbReference>
<evidence type="ECO:0000259" key="6">
    <source>
        <dbReference type="Pfam" id="PF13870"/>
    </source>
</evidence>
<dbReference type="KEGG" id="dya:Dyak_GE18528"/>
<protein>
    <submittedName>
        <fullName evidence="7">Uncharacterized protein, isoform A</fullName>
    </submittedName>
</protein>
<dbReference type="HOGENOM" id="CLU_470327_0_0_1"/>
<feature type="coiled-coil region" evidence="4">
    <location>
        <begin position="447"/>
        <end position="481"/>
    </location>
</feature>
<dbReference type="SMR" id="B4P1H2"/>
<dbReference type="GO" id="GO:0060271">
    <property type="term" value="P:cilium assembly"/>
    <property type="evidence" value="ECO:0007669"/>
    <property type="project" value="TreeGrafter"/>
</dbReference>
<proteinExistence type="predicted"/>
<organism evidence="7 8">
    <name type="scientific">Drosophila yakuba</name>
    <name type="common">Fruit fly</name>
    <dbReference type="NCBI Taxonomy" id="7245"/>
    <lineage>
        <taxon>Eukaryota</taxon>
        <taxon>Metazoa</taxon>
        <taxon>Ecdysozoa</taxon>
        <taxon>Arthropoda</taxon>
        <taxon>Hexapoda</taxon>
        <taxon>Insecta</taxon>
        <taxon>Pterygota</taxon>
        <taxon>Neoptera</taxon>
        <taxon>Endopterygota</taxon>
        <taxon>Diptera</taxon>
        <taxon>Brachycera</taxon>
        <taxon>Muscomorpha</taxon>
        <taxon>Ephydroidea</taxon>
        <taxon>Drosophilidae</taxon>
        <taxon>Drosophila</taxon>
        <taxon>Sophophora</taxon>
    </lineage>
</organism>
<feature type="compositionally biased region" description="Basic and acidic residues" evidence="5">
    <location>
        <begin position="28"/>
        <end position="42"/>
    </location>
</feature>
<evidence type="ECO:0000256" key="1">
    <source>
        <dbReference type="ARBA" id="ARBA00004138"/>
    </source>
</evidence>
<accession>B4P1H2</accession>
<dbReference type="PANTHER" id="PTHR15654:SF1">
    <property type="entry name" value="COILED-COIL DOMAIN-CONTAINING PROTEIN 96"/>
    <property type="match status" value="1"/>
</dbReference>
<dbReference type="InterPro" id="IPR025254">
    <property type="entry name" value="CCDC113/CCDC96_CC"/>
</dbReference>
<feature type="domain" description="CCDC113/CCDC96 coiled-coil" evidence="6">
    <location>
        <begin position="507"/>
        <end position="682"/>
    </location>
</feature>